<sequence length="918" mass="97607">MIRVPTEALQALVVTSDSAPPFLLARTLRALAFVGIPVEIVTTAELPAKLRNARAPLWILRAGACPTLAPRMPPRSATGLPLLAIGATLGDVDWERTLSATGGDLTRVRASAMRIDSVFVEAPADFAKAIEGRVASSPDVLSAACAVLVARGEVRGLRIAALDVTFQARMHVFEVVTTLHRGGAERVVLDLVTELRRLGHDVTLAVLDRSTRTTFEPPEGTLFVHELAKDRRGRIEALVELVRVSGADVVHAHLLDGDEIHALGASGVPVVMTVHNSKAGWPARLDAIAPGDVDLFLGCSRAVSNELSAAFGDRAPVRTVWNGIQPSVVGEDMQDARERLRSSLGLPEDALILLAVANHRPQKRLELLPAIVAELRSRGRDAHLVLVGEPVRKDPEALAVAESVRAASERHGVDGAIHLLGSQDDLRPFYAAADVVVSTSAFEGLSLVHLEAIDAGRQLVTTAVSGAEELARKHSSVHTVAVDATPSDIAVAVLAAMAAPAGTGLAPDFSAKKMAARHADLLARAIVEAKAAKPERRGLVLVTNNFSTGGAQSSARRLLSMLAASGRKVAACVIEEQRDFPTKGRAELERAGIPVFAAPRAGAVDPLVTARAVAAFVDLRAPEAVLFWNVIPEHKVLVADLLLDVPIWDVSPGEMYFASLARYFENPRVGSPYLAPADYARRLQGVIVKYEAERARAAETLKPEVFVVPNGVDVPERLARRSESKGRVVIGTLARLSPDKKLEELIDAVRHIVDDLDATGLELRIAGAAERGSEEYELGLVARARGLPIVFCGERDASSFLAELDLFAMISEPSGCPNASLEAMAAGLPVVATDAGGARDQIAEGVTGLVVQRGDSRALGEAIFTLVRDSERRTAMSAAAHARARELFDVRRMAEGYARICLDRSRGLRGSGSSAAAE</sequence>
<evidence type="ECO:0000313" key="3">
    <source>
        <dbReference type="Proteomes" id="UP000064967"/>
    </source>
</evidence>
<accession>A0A0K1PV19</accession>
<dbReference type="AlphaFoldDB" id="A0A0K1PV19"/>
<dbReference type="SUPFAM" id="SSF53756">
    <property type="entry name" value="UDP-Glycosyltransferase/glycogen phosphorylase"/>
    <property type="match status" value="2"/>
</dbReference>
<proteinExistence type="predicted"/>
<gene>
    <name evidence="2" type="ORF">AKJ09_04047</name>
</gene>
<dbReference type="Pfam" id="PF13439">
    <property type="entry name" value="Glyco_transf_4"/>
    <property type="match status" value="1"/>
</dbReference>
<dbReference type="Pfam" id="PF13692">
    <property type="entry name" value="Glyco_trans_1_4"/>
    <property type="match status" value="2"/>
</dbReference>
<reference evidence="2 3" key="1">
    <citation type="submission" date="2015-08" db="EMBL/GenBank/DDBJ databases">
        <authorList>
            <person name="Babu N.S."/>
            <person name="Beckwith C.J."/>
            <person name="Beseler K.G."/>
            <person name="Brison A."/>
            <person name="Carone J.V."/>
            <person name="Caskin T.P."/>
            <person name="Diamond M."/>
            <person name="Durham M.E."/>
            <person name="Foxe J.M."/>
            <person name="Go M."/>
            <person name="Henderson B.A."/>
            <person name="Jones I.B."/>
            <person name="McGettigan J.A."/>
            <person name="Micheletti S.J."/>
            <person name="Nasrallah M.E."/>
            <person name="Ortiz D."/>
            <person name="Piller C.R."/>
            <person name="Privatt S.R."/>
            <person name="Schneider S.L."/>
            <person name="Sharp S."/>
            <person name="Smith T.C."/>
            <person name="Stanton J.D."/>
            <person name="Ullery H.E."/>
            <person name="Wilson R.J."/>
            <person name="Serrano M.G."/>
            <person name="Buck G."/>
            <person name="Lee V."/>
            <person name="Wang Y."/>
            <person name="Carvalho R."/>
            <person name="Voegtly L."/>
            <person name="Shi R."/>
            <person name="Duckworth R."/>
            <person name="Johnson A."/>
            <person name="Loviza R."/>
            <person name="Walstead R."/>
            <person name="Shah Z."/>
            <person name="Kiflezghi M."/>
            <person name="Wade K."/>
            <person name="Ball S.L."/>
            <person name="Bradley K.W."/>
            <person name="Asai D.J."/>
            <person name="Bowman C.A."/>
            <person name="Russell D.A."/>
            <person name="Pope W.H."/>
            <person name="Jacobs-Sera D."/>
            <person name="Hendrix R.W."/>
            <person name="Hatfull G.F."/>
        </authorList>
    </citation>
    <scope>NUCLEOTIDE SEQUENCE [LARGE SCALE GENOMIC DNA]</scope>
    <source>
        <strain evidence="2 3">DSM 27648</strain>
    </source>
</reference>
<dbReference type="KEGG" id="llu:AKJ09_04047"/>
<dbReference type="PANTHER" id="PTHR12526">
    <property type="entry name" value="GLYCOSYLTRANSFERASE"/>
    <property type="match status" value="1"/>
</dbReference>
<dbReference type="GO" id="GO:0016757">
    <property type="term" value="F:glycosyltransferase activity"/>
    <property type="evidence" value="ECO:0007669"/>
    <property type="project" value="UniProtKB-ARBA"/>
</dbReference>
<dbReference type="STRING" id="1391654.AKJ09_04047"/>
<keyword evidence="2" id="KW-0808">Transferase</keyword>
<feature type="domain" description="Glycosyltransferase subfamily 4-like N-terminal" evidence="1">
    <location>
        <begin position="182"/>
        <end position="326"/>
    </location>
</feature>
<dbReference type="EMBL" id="CP012333">
    <property type="protein sequence ID" value="AKU97383.1"/>
    <property type="molecule type" value="Genomic_DNA"/>
</dbReference>
<keyword evidence="3" id="KW-1185">Reference proteome</keyword>
<evidence type="ECO:0000259" key="1">
    <source>
        <dbReference type="Pfam" id="PF13439"/>
    </source>
</evidence>
<dbReference type="InterPro" id="IPR028098">
    <property type="entry name" value="Glyco_trans_4-like_N"/>
</dbReference>
<name>A0A0K1PV19_9BACT</name>
<dbReference type="Proteomes" id="UP000064967">
    <property type="component" value="Chromosome"/>
</dbReference>
<dbReference type="CDD" id="cd03801">
    <property type="entry name" value="GT4_PimA-like"/>
    <property type="match status" value="1"/>
</dbReference>
<evidence type="ECO:0000313" key="2">
    <source>
        <dbReference type="EMBL" id="AKU97383.1"/>
    </source>
</evidence>
<dbReference type="Gene3D" id="3.40.50.2000">
    <property type="entry name" value="Glycogen Phosphorylase B"/>
    <property type="match status" value="4"/>
</dbReference>
<organism evidence="2 3">
    <name type="scientific">Labilithrix luteola</name>
    <dbReference type="NCBI Taxonomy" id="1391654"/>
    <lineage>
        <taxon>Bacteria</taxon>
        <taxon>Pseudomonadati</taxon>
        <taxon>Myxococcota</taxon>
        <taxon>Polyangia</taxon>
        <taxon>Polyangiales</taxon>
        <taxon>Labilitrichaceae</taxon>
        <taxon>Labilithrix</taxon>
    </lineage>
</organism>
<protein>
    <submittedName>
        <fullName evidence="2">Glycosyl transferase, group 1</fullName>
    </submittedName>
</protein>